<accession>A0A4Z1T722</accession>
<dbReference type="AlphaFoldDB" id="A0A4Z1T722"/>
<sequence>MVFARVPLLLRCKRCGDTLGKGTKVHAKRREVSTPISQSLFNRSSRYVEYRFPCRVCGVLLGFISSHTGEFIQPSLGAELMIESSEQEEPQFCSNSAQSPNPMTLQKDLAQAYTRLSERVPAIPASDDYLACDLLSN</sequence>
<proteinExistence type="predicted"/>
<evidence type="ECO:0000313" key="1">
    <source>
        <dbReference type="EMBL" id="TNJ28339.1"/>
    </source>
</evidence>
<organism evidence="1 2">
    <name type="scientific">Giardia muris</name>
    <dbReference type="NCBI Taxonomy" id="5742"/>
    <lineage>
        <taxon>Eukaryota</taxon>
        <taxon>Metamonada</taxon>
        <taxon>Diplomonadida</taxon>
        <taxon>Hexamitidae</taxon>
        <taxon>Giardiinae</taxon>
        <taxon>Giardia</taxon>
    </lineage>
</organism>
<dbReference type="Proteomes" id="UP000315496">
    <property type="component" value="Chromosome 2"/>
</dbReference>
<name>A0A4Z1T722_GIAMU</name>
<comment type="caution">
    <text evidence="1">The sequence shown here is derived from an EMBL/GenBank/DDBJ whole genome shotgun (WGS) entry which is preliminary data.</text>
</comment>
<dbReference type="VEuPathDB" id="GiardiaDB:GMRT_fx022"/>
<reference evidence="1 2" key="1">
    <citation type="submission" date="2019-05" db="EMBL/GenBank/DDBJ databases">
        <title>The compact genome of Giardia muris reveals important steps in the evolution of intestinal protozoan parasites.</title>
        <authorList>
            <person name="Xu F."/>
            <person name="Jimenez-Gonzalez A."/>
            <person name="Einarsson E."/>
            <person name="Astvaldsson A."/>
            <person name="Peirasmaki D."/>
            <person name="Eckmann L."/>
            <person name="Andersson J.O."/>
            <person name="Svard S.G."/>
            <person name="Jerlstrom-Hultqvist J."/>
        </authorList>
    </citation>
    <scope>NUCLEOTIDE SEQUENCE [LARGE SCALE GENOMIC DNA]</scope>
    <source>
        <strain evidence="1 2">Roberts-Thomson</strain>
    </source>
</reference>
<protein>
    <submittedName>
        <fullName evidence="1">Uncharacterized protein</fullName>
    </submittedName>
</protein>
<keyword evidence="2" id="KW-1185">Reference proteome</keyword>
<dbReference type="EMBL" id="VDLU01000002">
    <property type="protein sequence ID" value="TNJ28339.1"/>
    <property type="molecule type" value="Genomic_DNA"/>
</dbReference>
<gene>
    <name evidence="1" type="ORF">GMRT_fx022</name>
</gene>
<evidence type="ECO:0000313" key="2">
    <source>
        <dbReference type="Proteomes" id="UP000315496"/>
    </source>
</evidence>